<dbReference type="InterPro" id="IPR012337">
    <property type="entry name" value="RNaseH-like_sf"/>
</dbReference>
<comment type="catalytic activity">
    <reaction evidence="4">
        <text>DNA(n) + a 2'-deoxyribonucleoside 5'-triphosphate = DNA(n+1) + diphosphate</text>
        <dbReference type="Rhea" id="RHEA:22508"/>
        <dbReference type="Rhea" id="RHEA-COMP:17339"/>
        <dbReference type="Rhea" id="RHEA-COMP:17340"/>
        <dbReference type="ChEBI" id="CHEBI:33019"/>
        <dbReference type="ChEBI" id="CHEBI:61560"/>
        <dbReference type="ChEBI" id="CHEBI:173112"/>
        <dbReference type="EC" id="2.7.7.7"/>
    </reaction>
</comment>
<evidence type="ECO:0000256" key="5">
    <source>
        <dbReference type="SAM" id="Phobius"/>
    </source>
</evidence>
<dbReference type="PANTHER" id="PTHR30231">
    <property type="entry name" value="DNA POLYMERASE III SUBUNIT EPSILON"/>
    <property type="match status" value="1"/>
</dbReference>
<dbReference type="EMBL" id="LAXJ01000008">
    <property type="protein sequence ID" value="KRS12906.1"/>
    <property type="molecule type" value="Genomic_DNA"/>
</dbReference>
<dbReference type="GO" id="GO:0003677">
    <property type="term" value="F:DNA binding"/>
    <property type="evidence" value="ECO:0007669"/>
    <property type="project" value="InterPro"/>
</dbReference>
<evidence type="ECO:0000313" key="7">
    <source>
        <dbReference type="EMBL" id="KRS12906.1"/>
    </source>
</evidence>
<dbReference type="Pfam" id="PF00929">
    <property type="entry name" value="RNase_T"/>
    <property type="match status" value="1"/>
</dbReference>
<keyword evidence="5" id="KW-0472">Membrane</keyword>
<keyword evidence="8" id="KW-1185">Reference proteome</keyword>
<dbReference type="GO" id="GO:0008408">
    <property type="term" value="F:3'-5' exonuclease activity"/>
    <property type="evidence" value="ECO:0007669"/>
    <property type="project" value="TreeGrafter"/>
</dbReference>
<proteinExistence type="predicted"/>
<dbReference type="InterPro" id="IPR006054">
    <property type="entry name" value="DnaQ"/>
</dbReference>
<dbReference type="STRING" id="1641875.XM53_10155"/>
<sequence>MSPRLGLRLRIFLFFCLSAAGAVALAGAALWFGWSRADPALPAAPFLTAFLVFALLNTGLLVGVWLLFDENFAKPIEMISANLRLRAHSGVDKDLCPESTKYLGDLAPAADAVTRTLSAGVMDTAAQVARETERLRTETRRLTSLLTEIPVATILVNPAQEIVLYDGQAADILRQIAPPRLKAPLGDYFDAASLAAAQDQLTRTGAEISTDLHDHSGARRYKVRLKPLGEGGYMLLLDTQETEVDPTKARPLVYDFALMDTAQACDILDAPLNTLCCVAFDTETTGLSPAEDRVIQLGAVRILNGRIVEGEVIDTYVDPGRPIPPASTNIHRITDDHVRNAPDFDTVGRDFHHFAREAVLVAHNAPFDIAFFRRSADRMGVTWDHPVLDTVLLSAVVFGTTADHSLDALCDRLGVTIPPEMRHTALGDAQATAEALVKLIPLLQGKGLRTFGQVIAETKRHGRLIQDLNTPHG</sequence>
<comment type="subunit">
    <text evidence="3">DNA polymerase III contains a core (composed of alpha, epsilon and theta chains) that associates with a tau subunit. This core dimerizes to form the POLIII' complex. PolIII' associates with the gamma complex (composed of gamma, delta, delta', psi and chi chains) and with the beta chain to form the complete DNA polymerase III complex.</text>
</comment>
<evidence type="ECO:0000256" key="1">
    <source>
        <dbReference type="ARBA" id="ARBA00012417"/>
    </source>
</evidence>
<dbReference type="GO" id="GO:0045004">
    <property type="term" value="P:DNA replication proofreading"/>
    <property type="evidence" value="ECO:0007669"/>
    <property type="project" value="TreeGrafter"/>
</dbReference>
<evidence type="ECO:0000313" key="8">
    <source>
        <dbReference type="Proteomes" id="UP000051295"/>
    </source>
</evidence>
<keyword evidence="5" id="KW-1133">Transmembrane helix</keyword>
<organism evidence="7 8">
    <name type="scientific">Roseovarius atlanticus</name>
    <dbReference type="NCBI Taxonomy" id="1641875"/>
    <lineage>
        <taxon>Bacteria</taxon>
        <taxon>Pseudomonadati</taxon>
        <taxon>Pseudomonadota</taxon>
        <taxon>Alphaproteobacteria</taxon>
        <taxon>Rhodobacterales</taxon>
        <taxon>Roseobacteraceae</taxon>
        <taxon>Roseovarius</taxon>
    </lineage>
</organism>
<reference evidence="7 8" key="1">
    <citation type="submission" date="2015-04" db="EMBL/GenBank/DDBJ databases">
        <title>The draft genome sequence of Roseovarius sp.R12b.</title>
        <authorList>
            <person name="Li G."/>
            <person name="Lai Q."/>
            <person name="Shao Z."/>
            <person name="Yan P."/>
        </authorList>
    </citation>
    <scope>NUCLEOTIDE SEQUENCE [LARGE SCALE GENOMIC DNA]</scope>
    <source>
        <strain evidence="7 8">R12B</strain>
    </source>
</reference>
<dbReference type="NCBIfam" id="TIGR00573">
    <property type="entry name" value="dnaq"/>
    <property type="match status" value="1"/>
</dbReference>
<dbReference type="GO" id="GO:0003887">
    <property type="term" value="F:DNA-directed DNA polymerase activity"/>
    <property type="evidence" value="ECO:0007669"/>
    <property type="project" value="UniProtKB-EC"/>
</dbReference>
<dbReference type="SMART" id="SM00479">
    <property type="entry name" value="EXOIII"/>
    <property type="match status" value="1"/>
</dbReference>
<dbReference type="GO" id="GO:0005829">
    <property type="term" value="C:cytosol"/>
    <property type="evidence" value="ECO:0007669"/>
    <property type="project" value="TreeGrafter"/>
</dbReference>
<keyword evidence="5" id="KW-0812">Transmembrane</keyword>
<keyword evidence="7" id="KW-0378">Hydrolase</keyword>
<evidence type="ECO:0000256" key="3">
    <source>
        <dbReference type="ARBA" id="ARBA00026073"/>
    </source>
</evidence>
<keyword evidence="7" id="KW-0540">Nuclease</keyword>
<accession>A0A0T5NVF0</accession>
<dbReference type="InterPro" id="IPR036397">
    <property type="entry name" value="RNaseH_sf"/>
</dbReference>
<evidence type="ECO:0000256" key="4">
    <source>
        <dbReference type="ARBA" id="ARBA00049244"/>
    </source>
</evidence>
<dbReference type="SUPFAM" id="SSF53098">
    <property type="entry name" value="Ribonuclease H-like"/>
    <property type="match status" value="1"/>
</dbReference>
<protein>
    <recommendedName>
        <fullName evidence="1">DNA-directed DNA polymerase</fullName>
        <ecNumber evidence="1">2.7.7.7</ecNumber>
    </recommendedName>
</protein>
<dbReference type="FunFam" id="3.30.420.10:FF:000045">
    <property type="entry name" value="3'-5' exonuclease DinG"/>
    <property type="match status" value="1"/>
</dbReference>
<evidence type="ECO:0000259" key="6">
    <source>
        <dbReference type="SMART" id="SM00479"/>
    </source>
</evidence>
<dbReference type="EC" id="2.7.7.7" evidence="1"/>
<keyword evidence="7" id="KW-0269">Exonuclease</keyword>
<evidence type="ECO:0000256" key="2">
    <source>
        <dbReference type="ARBA" id="ARBA00025483"/>
    </source>
</evidence>
<dbReference type="PANTHER" id="PTHR30231:SF41">
    <property type="entry name" value="DNA POLYMERASE III SUBUNIT EPSILON"/>
    <property type="match status" value="1"/>
</dbReference>
<gene>
    <name evidence="7" type="ORF">XM53_10155</name>
</gene>
<dbReference type="RefSeq" id="WP_057792904.1">
    <property type="nucleotide sequence ID" value="NZ_LAXJ01000008.1"/>
</dbReference>
<comment type="function">
    <text evidence="2">DNA polymerase III is a complex, multichain enzyme responsible for most of the replicative synthesis in bacteria. The epsilon subunit contain the editing function and is a proofreading 3'-5' exonuclease.</text>
</comment>
<feature type="domain" description="Exonuclease" evidence="6">
    <location>
        <begin position="276"/>
        <end position="445"/>
    </location>
</feature>
<dbReference type="OrthoDB" id="9804290at2"/>
<dbReference type="Proteomes" id="UP000051295">
    <property type="component" value="Unassembled WGS sequence"/>
</dbReference>
<feature type="transmembrane region" description="Helical" evidence="5">
    <location>
        <begin position="12"/>
        <end position="34"/>
    </location>
</feature>
<dbReference type="AlphaFoldDB" id="A0A0T5NVF0"/>
<dbReference type="PATRIC" id="fig|1641875.4.peg.4447"/>
<dbReference type="Gene3D" id="3.30.420.10">
    <property type="entry name" value="Ribonuclease H-like superfamily/Ribonuclease H"/>
    <property type="match status" value="1"/>
</dbReference>
<dbReference type="CDD" id="cd06127">
    <property type="entry name" value="DEDDh"/>
    <property type="match status" value="1"/>
</dbReference>
<comment type="caution">
    <text evidence="7">The sequence shown here is derived from an EMBL/GenBank/DDBJ whole genome shotgun (WGS) entry which is preliminary data.</text>
</comment>
<dbReference type="InterPro" id="IPR013520">
    <property type="entry name" value="Ribonucl_H"/>
</dbReference>
<feature type="transmembrane region" description="Helical" evidence="5">
    <location>
        <begin position="46"/>
        <end position="68"/>
    </location>
</feature>
<name>A0A0T5NVF0_9RHOB</name>